<evidence type="ECO:0000256" key="3">
    <source>
        <dbReference type="ARBA" id="ARBA00023180"/>
    </source>
</evidence>
<dbReference type="OrthoDB" id="2121828at2759"/>
<dbReference type="Pfam" id="PF07731">
    <property type="entry name" value="Cu-oxidase_2"/>
    <property type="match status" value="1"/>
</dbReference>
<keyword evidence="2" id="KW-0732">Signal</keyword>
<evidence type="ECO:0000256" key="2">
    <source>
        <dbReference type="ARBA" id="ARBA00022729"/>
    </source>
</evidence>
<reference evidence="5 6" key="1">
    <citation type="journal article" date="2015" name="BMC Genomics">
        <title>The genome of the truffle-parasite Tolypocladium ophioglossoides and the evolution of antifungal peptaibiotics.</title>
        <authorList>
            <person name="Quandt C.A."/>
            <person name="Bushley K.E."/>
            <person name="Spatafora J.W."/>
        </authorList>
    </citation>
    <scope>NUCLEOTIDE SEQUENCE [LARGE SCALE GENOMIC DNA]</scope>
    <source>
        <strain evidence="5 6">CBS 100239</strain>
    </source>
</reference>
<dbReference type="EMBL" id="LFRF01000027">
    <property type="protein sequence ID" value="KND88272.1"/>
    <property type="molecule type" value="Genomic_DNA"/>
</dbReference>
<keyword evidence="3" id="KW-0325">Glycoprotein</keyword>
<dbReference type="AlphaFoldDB" id="A0A0L0N2G5"/>
<proteinExistence type="predicted"/>
<dbReference type="PROSITE" id="PS00079">
    <property type="entry name" value="MULTICOPPER_OXIDASE1"/>
    <property type="match status" value="1"/>
</dbReference>
<dbReference type="PROSITE" id="PS00080">
    <property type="entry name" value="MULTICOPPER_OXIDASE2"/>
    <property type="match status" value="1"/>
</dbReference>
<organism evidence="5 6">
    <name type="scientific">Tolypocladium ophioglossoides (strain CBS 100239)</name>
    <name type="common">Snaketongue truffleclub</name>
    <name type="synonym">Elaphocordyceps ophioglossoides</name>
    <dbReference type="NCBI Taxonomy" id="1163406"/>
    <lineage>
        <taxon>Eukaryota</taxon>
        <taxon>Fungi</taxon>
        <taxon>Dikarya</taxon>
        <taxon>Ascomycota</taxon>
        <taxon>Pezizomycotina</taxon>
        <taxon>Sordariomycetes</taxon>
        <taxon>Hypocreomycetidae</taxon>
        <taxon>Hypocreales</taxon>
        <taxon>Ophiocordycipitaceae</taxon>
        <taxon>Tolypocladium</taxon>
    </lineage>
</organism>
<dbReference type="Gene3D" id="2.60.40.420">
    <property type="entry name" value="Cupredoxins - blue copper proteins"/>
    <property type="match status" value="1"/>
</dbReference>
<feature type="domain" description="Plastocyanin-like" evidence="4">
    <location>
        <begin position="3"/>
        <end position="38"/>
    </location>
</feature>
<dbReference type="Proteomes" id="UP000036947">
    <property type="component" value="Unassembled WGS sequence"/>
</dbReference>
<evidence type="ECO:0000313" key="5">
    <source>
        <dbReference type="EMBL" id="KND88272.1"/>
    </source>
</evidence>
<dbReference type="SUPFAM" id="SSF49503">
    <property type="entry name" value="Cupredoxins"/>
    <property type="match status" value="1"/>
</dbReference>
<keyword evidence="1" id="KW-0479">Metal-binding</keyword>
<accession>A0A0L0N2G5</accession>
<dbReference type="InterPro" id="IPR033138">
    <property type="entry name" value="Cu_oxidase_CS"/>
</dbReference>
<dbReference type="InterPro" id="IPR002355">
    <property type="entry name" value="Cu_oxidase_Cu_BS"/>
</dbReference>
<sequence>MGGYWSVFRYLSDNPGPWLFHCHIELHQMGGMSIAILDGVDVWPEVPPEYQIGGGGGCKKRH</sequence>
<keyword evidence="6" id="KW-1185">Reference proteome</keyword>
<evidence type="ECO:0000259" key="4">
    <source>
        <dbReference type="Pfam" id="PF07731"/>
    </source>
</evidence>
<dbReference type="STRING" id="1163406.A0A0L0N2G5"/>
<name>A0A0L0N2G5_TOLOC</name>
<gene>
    <name evidence="5" type="ORF">TOPH_07061</name>
</gene>
<evidence type="ECO:0000256" key="1">
    <source>
        <dbReference type="ARBA" id="ARBA00022723"/>
    </source>
</evidence>
<dbReference type="GO" id="GO:0016491">
    <property type="term" value="F:oxidoreductase activity"/>
    <property type="evidence" value="ECO:0007669"/>
    <property type="project" value="InterPro"/>
</dbReference>
<dbReference type="InterPro" id="IPR011706">
    <property type="entry name" value="Cu-oxidase_C"/>
</dbReference>
<dbReference type="GO" id="GO:0005507">
    <property type="term" value="F:copper ion binding"/>
    <property type="evidence" value="ECO:0007669"/>
    <property type="project" value="InterPro"/>
</dbReference>
<dbReference type="InterPro" id="IPR008972">
    <property type="entry name" value="Cupredoxin"/>
</dbReference>
<evidence type="ECO:0000313" key="6">
    <source>
        <dbReference type="Proteomes" id="UP000036947"/>
    </source>
</evidence>
<comment type="caution">
    <text evidence="5">The sequence shown here is derived from an EMBL/GenBank/DDBJ whole genome shotgun (WGS) entry which is preliminary data.</text>
</comment>
<protein>
    <submittedName>
        <fullName evidence="5">Laccase-1</fullName>
    </submittedName>
</protein>